<dbReference type="EMBL" id="JACGWK010000003">
    <property type="protein sequence ID" value="KAL0364301.1"/>
    <property type="molecule type" value="Genomic_DNA"/>
</dbReference>
<feature type="region of interest" description="Disordered" evidence="1">
    <location>
        <begin position="1"/>
        <end position="23"/>
    </location>
</feature>
<proteinExistence type="predicted"/>
<sequence>MLTAQPKPTSLRRPEAISGFGRHQRLTGKAASFSGFRPSRRAAVIRAVISSGDSKTGVETAEKSVESNGSLVSSSGSGSKCEGSDHNKEENEGEVE</sequence>
<name>A0AAW2Q9B2_9LAMI</name>
<comment type="caution">
    <text evidence="2">The sequence shown here is derived from an EMBL/GenBank/DDBJ whole genome shotgun (WGS) entry which is preliminary data.</text>
</comment>
<organism evidence="2">
    <name type="scientific">Sesamum angustifolium</name>
    <dbReference type="NCBI Taxonomy" id="2727405"/>
    <lineage>
        <taxon>Eukaryota</taxon>
        <taxon>Viridiplantae</taxon>
        <taxon>Streptophyta</taxon>
        <taxon>Embryophyta</taxon>
        <taxon>Tracheophyta</taxon>
        <taxon>Spermatophyta</taxon>
        <taxon>Magnoliopsida</taxon>
        <taxon>eudicotyledons</taxon>
        <taxon>Gunneridae</taxon>
        <taxon>Pentapetalae</taxon>
        <taxon>asterids</taxon>
        <taxon>lamiids</taxon>
        <taxon>Lamiales</taxon>
        <taxon>Pedaliaceae</taxon>
        <taxon>Sesamum</taxon>
    </lineage>
</organism>
<evidence type="ECO:0000313" key="2">
    <source>
        <dbReference type="EMBL" id="KAL0364301.1"/>
    </source>
</evidence>
<gene>
    <name evidence="2" type="ORF">Sangu_0527700</name>
</gene>
<reference evidence="2" key="2">
    <citation type="journal article" date="2024" name="Plant">
        <title>Genomic evolution and insights into agronomic trait innovations of Sesamum species.</title>
        <authorList>
            <person name="Miao H."/>
            <person name="Wang L."/>
            <person name="Qu L."/>
            <person name="Liu H."/>
            <person name="Sun Y."/>
            <person name="Le M."/>
            <person name="Wang Q."/>
            <person name="Wei S."/>
            <person name="Zheng Y."/>
            <person name="Lin W."/>
            <person name="Duan Y."/>
            <person name="Cao H."/>
            <person name="Xiong S."/>
            <person name="Wang X."/>
            <person name="Wei L."/>
            <person name="Li C."/>
            <person name="Ma Q."/>
            <person name="Ju M."/>
            <person name="Zhao R."/>
            <person name="Li G."/>
            <person name="Mu C."/>
            <person name="Tian Q."/>
            <person name="Mei H."/>
            <person name="Zhang T."/>
            <person name="Gao T."/>
            <person name="Zhang H."/>
        </authorList>
    </citation>
    <scope>NUCLEOTIDE SEQUENCE</scope>
    <source>
        <strain evidence="2">G01</strain>
    </source>
</reference>
<accession>A0AAW2Q9B2</accession>
<reference evidence="2" key="1">
    <citation type="submission" date="2020-06" db="EMBL/GenBank/DDBJ databases">
        <authorList>
            <person name="Li T."/>
            <person name="Hu X."/>
            <person name="Zhang T."/>
            <person name="Song X."/>
            <person name="Zhang H."/>
            <person name="Dai N."/>
            <person name="Sheng W."/>
            <person name="Hou X."/>
            <person name="Wei L."/>
        </authorList>
    </citation>
    <scope>NUCLEOTIDE SEQUENCE</scope>
    <source>
        <strain evidence="2">G01</strain>
        <tissue evidence="2">Leaf</tissue>
    </source>
</reference>
<evidence type="ECO:0000256" key="1">
    <source>
        <dbReference type="SAM" id="MobiDB-lite"/>
    </source>
</evidence>
<feature type="region of interest" description="Disordered" evidence="1">
    <location>
        <begin position="52"/>
        <end position="96"/>
    </location>
</feature>
<protein>
    <submittedName>
        <fullName evidence="2">Uncharacterized protein</fullName>
    </submittedName>
</protein>
<dbReference type="AlphaFoldDB" id="A0AAW2Q9B2"/>
<feature type="compositionally biased region" description="Low complexity" evidence="1">
    <location>
        <begin position="66"/>
        <end position="81"/>
    </location>
</feature>